<sequence>MRGEKNVRYLAYGFGDFEPFNWLFNGRWICNSFGNPREMEQSNQVDSRIAADIPRGFRPVTLLSVESLVGLLCCHPFLYKTPLKQHCSGCSSRIPTSYLALVGLFS</sequence>
<dbReference type="Proteomes" id="UP000323506">
    <property type="component" value="Chromosome D01"/>
</dbReference>
<name>A0A5D2DUG4_GOSDA</name>
<protein>
    <submittedName>
        <fullName evidence="1">Uncharacterized protein</fullName>
    </submittedName>
</protein>
<keyword evidence="2" id="KW-1185">Reference proteome</keyword>
<proteinExistence type="predicted"/>
<evidence type="ECO:0000313" key="1">
    <source>
        <dbReference type="EMBL" id="TYG84628.1"/>
    </source>
</evidence>
<gene>
    <name evidence="1" type="ORF">ES288_D01G264300v1</name>
</gene>
<organism evidence="1 2">
    <name type="scientific">Gossypium darwinii</name>
    <name type="common">Darwin's cotton</name>
    <name type="synonym">Gossypium barbadense var. darwinii</name>
    <dbReference type="NCBI Taxonomy" id="34276"/>
    <lineage>
        <taxon>Eukaryota</taxon>
        <taxon>Viridiplantae</taxon>
        <taxon>Streptophyta</taxon>
        <taxon>Embryophyta</taxon>
        <taxon>Tracheophyta</taxon>
        <taxon>Spermatophyta</taxon>
        <taxon>Magnoliopsida</taxon>
        <taxon>eudicotyledons</taxon>
        <taxon>Gunneridae</taxon>
        <taxon>Pentapetalae</taxon>
        <taxon>rosids</taxon>
        <taxon>malvids</taxon>
        <taxon>Malvales</taxon>
        <taxon>Malvaceae</taxon>
        <taxon>Malvoideae</taxon>
        <taxon>Gossypium</taxon>
    </lineage>
</organism>
<dbReference type="EMBL" id="CM017701">
    <property type="protein sequence ID" value="TYG84628.1"/>
    <property type="molecule type" value="Genomic_DNA"/>
</dbReference>
<dbReference type="AlphaFoldDB" id="A0A5D2DUG4"/>
<reference evidence="1 2" key="1">
    <citation type="submission" date="2019-06" db="EMBL/GenBank/DDBJ databases">
        <title>WGS assembly of Gossypium darwinii.</title>
        <authorList>
            <person name="Chen Z.J."/>
            <person name="Sreedasyam A."/>
            <person name="Ando A."/>
            <person name="Song Q."/>
            <person name="De L."/>
            <person name="Hulse-Kemp A."/>
            <person name="Ding M."/>
            <person name="Ye W."/>
            <person name="Kirkbride R."/>
            <person name="Jenkins J."/>
            <person name="Plott C."/>
            <person name="Lovell J."/>
            <person name="Lin Y.-M."/>
            <person name="Vaughn R."/>
            <person name="Liu B."/>
            <person name="Li W."/>
            <person name="Simpson S."/>
            <person name="Scheffler B."/>
            <person name="Saski C."/>
            <person name="Grover C."/>
            <person name="Hu G."/>
            <person name="Conover J."/>
            <person name="Carlson J."/>
            <person name="Shu S."/>
            <person name="Boston L."/>
            <person name="Williams M."/>
            <person name="Peterson D."/>
            <person name="Mcgee K."/>
            <person name="Jones D."/>
            <person name="Wendel J."/>
            <person name="Stelly D."/>
            <person name="Grimwood J."/>
            <person name="Schmutz J."/>
        </authorList>
    </citation>
    <scope>NUCLEOTIDE SEQUENCE [LARGE SCALE GENOMIC DNA]</scope>
    <source>
        <strain evidence="1">1808015.09</strain>
    </source>
</reference>
<evidence type="ECO:0000313" key="2">
    <source>
        <dbReference type="Proteomes" id="UP000323506"/>
    </source>
</evidence>
<accession>A0A5D2DUG4</accession>